<dbReference type="AlphaFoldDB" id="A0AA41QM06"/>
<dbReference type="InterPro" id="IPR052156">
    <property type="entry name" value="BCAA_Transport_ATP-bd_LivF"/>
</dbReference>
<dbReference type="InterPro" id="IPR003439">
    <property type="entry name" value="ABC_transporter-like_ATP-bd"/>
</dbReference>
<gene>
    <name evidence="7" type="ORF">ML536_09010</name>
</gene>
<evidence type="ECO:0000256" key="3">
    <source>
        <dbReference type="ARBA" id="ARBA00022741"/>
    </source>
</evidence>
<evidence type="ECO:0000259" key="6">
    <source>
        <dbReference type="PROSITE" id="PS50893"/>
    </source>
</evidence>
<evidence type="ECO:0000256" key="4">
    <source>
        <dbReference type="ARBA" id="ARBA00022840"/>
    </source>
</evidence>
<dbReference type="GO" id="GO:0015658">
    <property type="term" value="F:branched-chain amino acid transmembrane transporter activity"/>
    <property type="evidence" value="ECO:0007669"/>
    <property type="project" value="TreeGrafter"/>
</dbReference>
<keyword evidence="4 7" id="KW-0067">ATP-binding</keyword>
<dbReference type="EMBL" id="JALAZD010000001">
    <property type="protein sequence ID" value="MCI0126965.1"/>
    <property type="molecule type" value="Genomic_DNA"/>
</dbReference>
<dbReference type="RefSeq" id="WP_281735652.1">
    <property type="nucleotide sequence ID" value="NZ_JAKETQ010000001.1"/>
</dbReference>
<evidence type="ECO:0000256" key="1">
    <source>
        <dbReference type="ARBA" id="ARBA00005417"/>
    </source>
</evidence>
<evidence type="ECO:0000256" key="5">
    <source>
        <dbReference type="ARBA" id="ARBA00022970"/>
    </source>
</evidence>
<organism evidence="7 8">
    <name type="scientific">Paradevosia shaoguanensis</name>
    <dbReference type="NCBI Taxonomy" id="1335043"/>
    <lineage>
        <taxon>Bacteria</taxon>
        <taxon>Pseudomonadati</taxon>
        <taxon>Pseudomonadota</taxon>
        <taxon>Alphaproteobacteria</taxon>
        <taxon>Hyphomicrobiales</taxon>
        <taxon>Devosiaceae</taxon>
        <taxon>Paradevosia</taxon>
    </lineage>
</organism>
<protein>
    <submittedName>
        <fullName evidence="7">ABC transporter ATP-binding protein</fullName>
    </submittedName>
</protein>
<dbReference type="SUPFAM" id="SSF52540">
    <property type="entry name" value="P-loop containing nucleoside triphosphate hydrolases"/>
    <property type="match status" value="1"/>
</dbReference>
<comment type="caution">
    <text evidence="7">The sequence shown here is derived from an EMBL/GenBank/DDBJ whole genome shotgun (WGS) entry which is preliminary data.</text>
</comment>
<dbReference type="InterPro" id="IPR003593">
    <property type="entry name" value="AAA+_ATPase"/>
</dbReference>
<dbReference type="SMART" id="SM00382">
    <property type="entry name" value="AAA"/>
    <property type="match status" value="1"/>
</dbReference>
<dbReference type="PROSITE" id="PS00211">
    <property type="entry name" value="ABC_TRANSPORTER_1"/>
    <property type="match status" value="1"/>
</dbReference>
<evidence type="ECO:0000313" key="7">
    <source>
        <dbReference type="EMBL" id="MCI0126965.1"/>
    </source>
</evidence>
<evidence type="ECO:0000256" key="2">
    <source>
        <dbReference type="ARBA" id="ARBA00022448"/>
    </source>
</evidence>
<feature type="domain" description="ABC transporter" evidence="6">
    <location>
        <begin position="2"/>
        <end position="235"/>
    </location>
</feature>
<dbReference type="GO" id="GO:0005524">
    <property type="term" value="F:ATP binding"/>
    <property type="evidence" value="ECO:0007669"/>
    <property type="project" value="UniProtKB-KW"/>
</dbReference>
<evidence type="ECO:0000313" key="8">
    <source>
        <dbReference type="Proteomes" id="UP001156140"/>
    </source>
</evidence>
<dbReference type="PANTHER" id="PTHR43820:SF4">
    <property type="entry name" value="HIGH-AFFINITY BRANCHED-CHAIN AMINO ACID TRANSPORT ATP-BINDING PROTEIN LIVF"/>
    <property type="match status" value="1"/>
</dbReference>
<dbReference type="InterPro" id="IPR027417">
    <property type="entry name" value="P-loop_NTPase"/>
</dbReference>
<dbReference type="PANTHER" id="PTHR43820">
    <property type="entry name" value="HIGH-AFFINITY BRANCHED-CHAIN AMINO ACID TRANSPORT ATP-BINDING PROTEIN LIVF"/>
    <property type="match status" value="1"/>
</dbReference>
<reference evidence="7" key="1">
    <citation type="submission" date="2022-03" db="EMBL/GenBank/DDBJ databases">
        <title>The complete genome sequence of a Methyloterrigena soli.</title>
        <authorList>
            <person name="Zi Z."/>
        </authorList>
    </citation>
    <scope>NUCLEOTIDE SEQUENCE</scope>
    <source>
        <strain evidence="7">M48</strain>
    </source>
</reference>
<sequence>MLEAGPLSIYYGKHLALDRASIDVATGETVVVLGANGAGKSSLLKALAGLVKPAPGASVVLDGAQLLGRRAHQFLEAGIALVPEGRGIFGDLTVAENLELGAYARRARASEKQTRDLVLSLFPRLRERLGQIARTMSGGEQQMVAIGRALMSKPDLLMLDEPSLGLAPIVTGELFAALAEVKKTGVSLLIVEQNVKASLAVADRGYLVEAGRIVGQGKAADLMNDPAVQRAFLGRSGATNAKNGEPQ</sequence>
<dbReference type="Pfam" id="PF00005">
    <property type="entry name" value="ABC_tran"/>
    <property type="match status" value="1"/>
</dbReference>
<dbReference type="PROSITE" id="PS50893">
    <property type="entry name" value="ABC_TRANSPORTER_2"/>
    <property type="match status" value="1"/>
</dbReference>
<dbReference type="GO" id="GO:0015807">
    <property type="term" value="P:L-amino acid transport"/>
    <property type="evidence" value="ECO:0007669"/>
    <property type="project" value="TreeGrafter"/>
</dbReference>
<keyword evidence="2" id="KW-0813">Transport</keyword>
<dbReference type="GO" id="GO:0016887">
    <property type="term" value="F:ATP hydrolysis activity"/>
    <property type="evidence" value="ECO:0007669"/>
    <property type="project" value="InterPro"/>
</dbReference>
<comment type="similarity">
    <text evidence="1">Belongs to the ABC transporter superfamily.</text>
</comment>
<keyword evidence="8" id="KW-1185">Reference proteome</keyword>
<dbReference type="Proteomes" id="UP001156140">
    <property type="component" value="Unassembled WGS sequence"/>
</dbReference>
<proteinExistence type="inferred from homology"/>
<dbReference type="Gene3D" id="3.40.50.300">
    <property type="entry name" value="P-loop containing nucleotide triphosphate hydrolases"/>
    <property type="match status" value="1"/>
</dbReference>
<accession>A0AA41QM06</accession>
<dbReference type="CDD" id="cd03224">
    <property type="entry name" value="ABC_TM1139_LivF_branched"/>
    <property type="match status" value="1"/>
</dbReference>
<dbReference type="InterPro" id="IPR017871">
    <property type="entry name" value="ABC_transporter-like_CS"/>
</dbReference>
<name>A0AA41QM06_9HYPH</name>
<keyword evidence="3" id="KW-0547">Nucleotide-binding</keyword>
<keyword evidence="5" id="KW-0029">Amino-acid transport</keyword>